<organism evidence="2 3">
    <name type="scientific">Cryptomeria japonica</name>
    <name type="common">Japanese cedar</name>
    <name type="synonym">Cupressus japonica</name>
    <dbReference type="NCBI Taxonomy" id="3369"/>
    <lineage>
        <taxon>Eukaryota</taxon>
        <taxon>Viridiplantae</taxon>
        <taxon>Streptophyta</taxon>
        <taxon>Embryophyta</taxon>
        <taxon>Tracheophyta</taxon>
        <taxon>Spermatophyta</taxon>
        <taxon>Pinopsida</taxon>
        <taxon>Pinidae</taxon>
        <taxon>Conifers II</taxon>
        <taxon>Cupressales</taxon>
        <taxon>Cupressaceae</taxon>
        <taxon>Cryptomeria</taxon>
    </lineage>
</organism>
<reference evidence="2" key="1">
    <citation type="submission" date="2022-12" db="EMBL/GenBank/DDBJ databases">
        <title>Chromosome-Level Genome Assembly of Japanese Cedar (Cryptomeriajaponica D. Don).</title>
        <authorList>
            <person name="Fujino T."/>
            <person name="Yamaguchi K."/>
            <person name="Yokoyama T."/>
            <person name="Hamanaka T."/>
            <person name="Harazono Y."/>
            <person name="Kamada H."/>
            <person name="Kobayashi W."/>
            <person name="Ujino-Ihara T."/>
            <person name="Uchiyama K."/>
            <person name="Matsumoto A."/>
            <person name="Izuno A."/>
            <person name="Tsumura Y."/>
            <person name="Toyoda A."/>
            <person name="Shigenobu S."/>
            <person name="Moriguchi Y."/>
            <person name="Ueno S."/>
            <person name="Kasahara M."/>
        </authorList>
    </citation>
    <scope>NUCLEOTIDE SEQUENCE</scope>
</reference>
<protein>
    <submittedName>
        <fullName evidence="2">Uncharacterized protein</fullName>
    </submittedName>
</protein>
<feature type="compositionally biased region" description="Basic and acidic residues" evidence="1">
    <location>
        <begin position="30"/>
        <end position="44"/>
    </location>
</feature>
<feature type="compositionally biased region" description="Low complexity" evidence="1">
    <location>
        <begin position="17"/>
        <end position="27"/>
    </location>
</feature>
<accession>A0AAD3RP78</accession>
<dbReference type="AlphaFoldDB" id="A0AAD3RP78"/>
<proteinExistence type="predicted"/>
<comment type="caution">
    <text evidence="2">The sequence shown here is derived from an EMBL/GenBank/DDBJ whole genome shotgun (WGS) entry which is preliminary data.</text>
</comment>
<gene>
    <name evidence="2" type="ORF">SUGI_1215120</name>
</gene>
<dbReference type="EMBL" id="BSEH01000017">
    <property type="protein sequence ID" value="GLJ56290.1"/>
    <property type="molecule type" value="Genomic_DNA"/>
</dbReference>
<evidence type="ECO:0000256" key="1">
    <source>
        <dbReference type="SAM" id="MobiDB-lite"/>
    </source>
</evidence>
<evidence type="ECO:0000313" key="3">
    <source>
        <dbReference type="Proteomes" id="UP001234787"/>
    </source>
</evidence>
<feature type="region of interest" description="Disordered" evidence="1">
    <location>
        <begin position="1"/>
        <end position="48"/>
    </location>
</feature>
<evidence type="ECO:0000313" key="2">
    <source>
        <dbReference type="EMBL" id="GLJ56290.1"/>
    </source>
</evidence>
<sequence length="74" mass="8302">MASLPKVPKTKKADEFSLSMQSMASSSKVPKTEKVDDGGSREIELPSEPLPKGWEQCLDIKHISFTRFLDRKAH</sequence>
<keyword evidence="3" id="KW-1185">Reference proteome</keyword>
<name>A0AAD3RP78_CRYJA</name>
<dbReference type="Proteomes" id="UP001234787">
    <property type="component" value="Unassembled WGS sequence"/>
</dbReference>